<dbReference type="InterPro" id="IPR027417">
    <property type="entry name" value="P-loop_NTPase"/>
</dbReference>
<dbReference type="EC" id="3.6.4.12" evidence="1"/>
<feature type="signal peptide" evidence="2">
    <location>
        <begin position="1"/>
        <end position="17"/>
    </location>
</feature>
<dbReference type="GO" id="GO:0003678">
    <property type="term" value="F:DNA helicase activity"/>
    <property type="evidence" value="ECO:0007669"/>
    <property type="project" value="UniProtKB-EC"/>
</dbReference>
<feature type="domain" description="MCM AAA-lid" evidence="3">
    <location>
        <begin position="32"/>
        <end position="82"/>
    </location>
</feature>
<dbReference type="Proteomes" id="UP001085076">
    <property type="component" value="Miscellaneous, Linkage group lg01"/>
</dbReference>
<organism evidence="4 5">
    <name type="scientific">Dioscorea zingiberensis</name>
    <dbReference type="NCBI Taxonomy" id="325984"/>
    <lineage>
        <taxon>Eukaryota</taxon>
        <taxon>Viridiplantae</taxon>
        <taxon>Streptophyta</taxon>
        <taxon>Embryophyta</taxon>
        <taxon>Tracheophyta</taxon>
        <taxon>Spermatophyta</taxon>
        <taxon>Magnoliopsida</taxon>
        <taxon>Liliopsida</taxon>
        <taxon>Dioscoreales</taxon>
        <taxon>Dioscoreaceae</taxon>
        <taxon>Dioscorea</taxon>
    </lineage>
</organism>
<reference evidence="4" key="1">
    <citation type="submission" date="2021-03" db="EMBL/GenBank/DDBJ databases">
        <authorList>
            <person name="Li Z."/>
            <person name="Yang C."/>
        </authorList>
    </citation>
    <scope>NUCLEOTIDE SEQUENCE</scope>
    <source>
        <strain evidence="4">Dzin_1.0</strain>
        <tissue evidence="4">Leaf</tissue>
    </source>
</reference>
<gene>
    <name evidence="4" type="ORF">J5N97_004613</name>
</gene>
<dbReference type="Pfam" id="PF17855">
    <property type="entry name" value="MCM_lid"/>
    <property type="match status" value="1"/>
</dbReference>
<name>A0A9D5D869_9LILI</name>
<dbReference type="AlphaFoldDB" id="A0A9D5D869"/>
<protein>
    <recommendedName>
        <fullName evidence="1">DNA helicase</fullName>
        <ecNumber evidence="1">3.6.4.12</ecNumber>
    </recommendedName>
</protein>
<dbReference type="Gene3D" id="3.40.50.300">
    <property type="entry name" value="P-loop containing nucleotide triphosphate hydrolases"/>
    <property type="match status" value="1"/>
</dbReference>
<reference evidence="4" key="2">
    <citation type="journal article" date="2022" name="Hortic Res">
        <title>The genome of Dioscorea zingiberensis sheds light on the biosynthesis, origin and evolution of the medicinally important diosgenin saponins.</title>
        <authorList>
            <person name="Li Y."/>
            <person name="Tan C."/>
            <person name="Li Z."/>
            <person name="Guo J."/>
            <person name="Li S."/>
            <person name="Chen X."/>
            <person name="Wang C."/>
            <person name="Dai X."/>
            <person name="Yang H."/>
            <person name="Song W."/>
            <person name="Hou L."/>
            <person name="Xu J."/>
            <person name="Tong Z."/>
            <person name="Xu A."/>
            <person name="Yuan X."/>
            <person name="Wang W."/>
            <person name="Yang Q."/>
            <person name="Chen L."/>
            <person name="Sun Z."/>
            <person name="Wang K."/>
            <person name="Pan B."/>
            <person name="Chen J."/>
            <person name="Bao Y."/>
            <person name="Liu F."/>
            <person name="Qi X."/>
            <person name="Gang D.R."/>
            <person name="Wen J."/>
            <person name="Li J."/>
        </authorList>
    </citation>
    <scope>NUCLEOTIDE SEQUENCE</scope>
    <source>
        <strain evidence="4">Dzin_1.0</strain>
    </source>
</reference>
<dbReference type="InterPro" id="IPR041562">
    <property type="entry name" value="MCM_lid"/>
</dbReference>
<proteinExistence type="predicted"/>
<feature type="chain" id="PRO_5038822857" description="DNA helicase" evidence="2">
    <location>
        <begin position="18"/>
        <end position="99"/>
    </location>
</feature>
<evidence type="ECO:0000313" key="4">
    <source>
        <dbReference type="EMBL" id="KAJ0986257.1"/>
    </source>
</evidence>
<keyword evidence="2" id="KW-0732">Signal</keyword>
<accession>A0A9D5D869</accession>
<evidence type="ECO:0000256" key="1">
    <source>
        <dbReference type="ARBA" id="ARBA00012551"/>
    </source>
</evidence>
<comment type="caution">
    <text evidence="4">The sequence shown here is derived from an EMBL/GenBank/DDBJ whole genome shotgun (WGS) entry which is preliminary data.</text>
</comment>
<evidence type="ECO:0000259" key="3">
    <source>
        <dbReference type="Pfam" id="PF17855"/>
    </source>
</evidence>
<sequence length="99" mass="11681">MILISVILRLILDRADMDNDLEMCIFFYYKKSKHEEYISTAYSRIRQDEDKSSAPHSYTTIRKLLSILGISIALARLQFSETNVFHFSRHLKDQMTISF</sequence>
<dbReference type="OrthoDB" id="1736635at2759"/>
<dbReference type="EMBL" id="JAGGNH010000001">
    <property type="protein sequence ID" value="KAJ0986257.1"/>
    <property type="molecule type" value="Genomic_DNA"/>
</dbReference>
<keyword evidence="5" id="KW-1185">Reference proteome</keyword>
<evidence type="ECO:0000313" key="5">
    <source>
        <dbReference type="Proteomes" id="UP001085076"/>
    </source>
</evidence>
<evidence type="ECO:0000256" key="2">
    <source>
        <dbReference type="SAM" id="SignalP"/>
    </source>
</evidence>